<dbReference type="PROSITE" id="PS50113">
    <property type="entry name" value="PAC"/>
    <property type="match status" value="1"/>
</dbReference>
<evidence type="ECO:0000259" key="2">
    <source>
        <dbReference type="PROSITE" id="PS50113"/>
    </source>
</evidence>
<dbReference type="FunFam" id="3.30.70.270:FF:000001">
    <property type="entry name" value="Diguanylate cyclase domain protein"/>
    <property type="match status" value="1"/>
</dbReference>
<feature type="domain" description="PAC" evidence="2">
    <location>
        <begin position="77"/>
        <end position="129"/>
    </location>
</feature>
<reference evidence="4" key="1">
    <citation type="submission" date="2020-02" db="EMBL/GenBank/DDBJ databases">
        <authorList>
            <person name="Meier V. D."/>
        </authorList>
    </citation>
    <scope>NUCLEOTIDE SEQUENCE</scope>
    <source>
        <strain evidence="4">AVDCRST_MAG07</strain>
    </source>
</reference>
<dbReference type="CDD" id="cd00130">
    <property type="entry name" value="PAS"/>
    <property type="match status" value="1"/>
</dbReference>
<dbReference type="Gene3D" id="3.30.450.20">
    <property type="entry name" value="PAS domain"/>
    <property type="match status" value="1"/>
</dbReference>
<feature type="domain" description="PAS" evidence="1">
    <location>
        <begin position="7"/>
        <end position="80"/>
    </location>
</feature>
<dbReference type="PANTHER" id="PTHR44757:SF2">
    <property type="entry name" value="BIOFILM ARCHITECTURE MAINTENANCE PROTEIN MBAA"/>
    <property type="match status" value="1"/>
</dbReference>
<dbReference type="NCBIfam" id="TIGR00229">
    <property type="entry name" value="sensory_box"/>
    <property type="match status" value="1"/>
</dbReference>
<dbReference type="Pfam" id="PF00990">
    <property type="entry name" value="GGDEF"/>
    <property type="match status" value="1"/>
</dbReference>
<evidence type="ECO:0000259" key="3">
    <source>
        <dbReference type="PROSITE" id="PS50887"/>
    </source>
</evidence>
<dbReference type="CDD" id="cd01949">
    <property type="entry name" value="GGDEF"/>
    <property type="match status" value="1"/>
</dbReference>
<dbReference type="InterPro" id="IPR035965">
    <property type="entry name" value="PAS-like_dom_sf"/>
</dbReference>
<dbReference type="InterPro" id="IPR000160">
    <property type="entry name" value="GGDEF_dom"/>
</dbReference>
<dbReference type="AlphaFoldDB" id="A0A6J4KIM8"/>
<protein>
    <submittedName>
        <fullName evidence="4">Response regulator containing a CheY-like receiver domain and a GGDEF domain</fullName>
    </submittedName>
</protein>
<evidence type="ECO:0000313" key="4">
    <source>
        <dbReference type="EMBL" id="CAA9307224.1"/>
    </source>
</evidence>
<accession>A0A6J4KIM8</accession>
<sequence length="292" mass="31484">MDALTSSSDVFEEFFLSARAGLALADLNGSYVRANRTYASLLGRSPEDLVGMQLDEVLTGTGALDLEELREGRREALDSEQEYAHADGRSFWVLHGVASVAGPDGCPAWFAVSAQDITERRRVEQELLALTATLTERAVRDPLTGLPNRALFEERLRGALSRDARTGTATGVLFLDLDGFKDVNDRYGHRVGDAVLQSVAQRLAAAVRPADTVARLGGDEFVVLVEETTESGLHALADRLRRAVDRPMPVQDLTLQVGVSVGVAMATGGAADPSSLVSAADARMYEVKRRSR</sequence>
<dbReference type="InterPro" id="IPR052155">
    <property type="entry name" value="Biofilm_reg_signaling"/>
</dbReference>
<dbReference type="Pfam" id="PF08448">
    <property type="entry name" value="PAS_4"/>
    <property type="match status" value="1"/>
</dbReference>
<dbReference type="EMBL" id="CADCUB010000012">
    <property type="protein sequence ID" value="CAA9307224.1"/>
    <property type="molecule type" value="Genomic_DNA"/>
</dbReference>
<dbReference type="SMART" id="SM00267">
    <property type="entry name" value="GGDEF"/>
    <property type="match status" value="1"/>
</dbReference>
<dbReference type="InterPro" id="IPR029787">
    <property type="entry name" value="Nucleotide_cyclase"/>
</dbReference>
<gene>
    <name evidence="4" type="ORF">AVDCRST_MAG07-188</name>
</gene>
<organism evidence="4">
    <name type="scientific">uncultured Frankineae bacterium</name>
    <dbReference type="NCBI Taxonomy" id="437475"/>
    <lineage>
        <taxon>Bacteria</taxon>
        <taxon>Bacillati</taxon>
        <taxon>Actinomycetota</taxon>
        <taxon>Actinomycetes</taxon>
        <taxon>Frankiales</taxon>
        <taxon>environmental samples</taxon>
    </lineage>
</organism>
<dbReference type="PROSITE" id="PS50887">
    <property type="entry name" value="GGDEF"/>
    <property type="match status" value="1"/>
</dbReference>
<dbReference type="InterPro" id="IPR000014">
    <property type="entry name" value="PAS"/>
</dbReference>
<dbReference type="SUPFAM" id="SSF55073">
    <property type="entry name" value="Nucleotide cyclase"/>
    <property type="match status" value="1"/>
</dbReference>
<dbReference type="Gene3D" id="3.30.70.270">
    <property type="match status" value="1"/>
</dbReference>
<dbReference type="InterPro" id="IPR043128">
    <property type="entry name" value="Rev_trsase/Diguanyl_cyclase"/>
</dbReference>
<dbReference type="InterPro" id="IPR013656">
    <property type="entry name" value="PAS_4"/>
</dbReference>
<name>A0A6J4KIM8_9ACTN</name>
<dbReference type="SUPFAM" id="SSF55785">
    <property type="entry name" value="PYP-like sensor domain (PAS domain)"/>
    <property type="match status" value="1"/>
</dbReference>
<dbReference type="PROSITE" id="PS50112">
    <property type="entry name" value="PAS"/>
    <property type="match status" value="1"/>
</dbReference>
<dbReference type="SMART" id="SM00091">
    <property type="entry name" value="PAS"/>
    <property type="match status" value="1"/>
</dbReference>
<proteinExistence type="predicted"/>
<evidence type="ECO:0000259" key="1">
    <source>
        <dbReference type="PROSITE" id="PS50112"/>
    </source>
</evidence>
<feature type="domain" description="GGDEF" evidence="3">
    <location>
        <begin position="168"/>
        <end position="292"/>
    </location>
</feature>
<dbReference type="PANTHER" id="PTHR44757">
    <property type="entry name" value="DIGUANYLATE CYCLASE DGCP"/>
    <property type="match status" value="1"/>
</dbReference>
<dbReference type="InterPro" id="IPR000700">
    <property type="entry name" value="PAS-assoc_C"/>
</dbReference>
<dbReference type="NCBIfam" id="TIGR00254">
    <property type="entry name" value="GGDEF"/>
    <property type="match status" value="1"/>
</dbReference>